<dbReference type="Pfam" id="PF15017">
    <property type="entry name" value="WRNPLPNID"/>
    <property type="match status" value="2"/>
</dbReference>
<dbReference type="InterPro" id="IPR014881">
    <property type="entry name" value="NOB1_Zn-bd"/>
</dbReference>
<protein>
    <submittedName>
        <fullName evidence="4">NIN1 (RPN12) binding protein 1 homolog</fullName>
    </submittedName>
</protein>
<name>A0A3B3DZ96_ORYME</name>
<dbReference type="Proteomes" id="UP000261560">
    <property type="component" value="Unplaced"/>
</dbReference>
<proteinExistence type="predicted"/>
<dbReference type="Pfam" id="PF08772">
    <property type="entry name" value="Zn_ribbon_NOB1"/>
    <property type="match status" value="1"/>
</dbReference>
<feature type="region of interest" description="Disordered" evidence="1">
    <location>
        <begin position="234"/>
        <end position="269"/>
    </location>
</feature>
<feature type="region of interest" description="Disordered" evidence="1">
    <location>
        <begin position="449"/>
        <end position="470"/>
    </location>
</feature>
<sequence length="470" mass="51896">MTSDLHQCKRVSSASCLTTPTKRRSAPVASRCSAPSDGLLLRSKALLSAVCSDRVLQEDRRLPESVRHRHPRPGSDLPAAAGARGGGAPEGGAHTAGERSEHAAPPGDSAQRGRLPLSLQGKERLGCRRLRRRLQLLSRLLLSPPQKQTDAAHTQTHNHTDGERFNSFQFWREPVAPLDDDLLALLGRGEESRDRQTDAQTEAADGEHFNSFQFWREPTPIVSNELLALLDEGGASRSDPSAEDQSDDEDKENEPEEEEEPDGGGWITPSNIRRVKMESADWTAPADVTVGCLTTDFAMQNVLIQMGLRVLSVSGMVIRQARNYILRCHACFRTTSSMTKVFCPHCGNSTLKKVAVTLNDDGTTQMHFSRNPKVLNSRGLRHTLPLPQGGKHGNNPHLVEDQRFPQQRLSRKARQKTDVFDPDYVAGSSPFCENDVYSRAANLQIRDGQCGGGRRRANPNAARKKFVKKK</sequence>
<feature type="region of interest" description="Disordered" evidence="1">
    <location>
        <begin position="61"/>
        <end position="120"/>
    </location>
</feature>
<dbReference type="SUPFAM" id="SSF144206">
    <property type="entry name" value="NOB1 zinc finger-like"/>
    <property type="match status" value="1"/>
</dbReference>
<dbReference type="GO" id="GO:0004521">
    <property type="term" value="F:RNA endonuclease activity"/>
    <property type="evidence" value="ECO:0007669"/>
    <property type="project" value="TreeGrafter"/>
</dbReference>
<evidence type="ECO:0000259" key="2">
    <source>
        <dbReference type="Pfam" id="PF08772"/>
    </source>
</evidence>
<evidence type="ECO:0000313" key="5">
    <source>
        <dbReference type="Proteomes" id="UP000261560"/>
    </source>
</evidence>
<dbReference type="GO" id="GO:0030688">
    <property type="term" value="C:preribosome, small subunit precursor"/>
    <property type="evidence" value="ECO:0007669"/>
    <property type="project" value="TreeGrafter"/>
</dbReference>
<organism evidence="4 5">
    <name type="scientific">Oryzias melastigma</name>
    <name type="common">Marine medaka</name>
    <dbReference type="NCBI Taxonomy" id="30732"/>
    <lineage>
        <taxon>Eukaryota</taxon>
        <taxon>Metazoa</taxon>
        <taxon>Chordata</taxon>
        <taxon>Craniata</taxon>
        <taxon>Vertebrata</taxon>
        <taxon>Euteleostomi</taxon>
        <taxon>Actinopterygii</taxon>
        <taxon>Neopterygii</taxon>
        <taxon>Teleostei</taxon>
        <taxon>Neoteleostei</taxon>
        <taxon>Acanthomorphata</taxon>
        <taxon>Ovalentaria</taxon>
        <taxon>Atherinomorphae</taxon>
        <taxon>Beloniformes</taxon>
        <taxon>Adrianichthyidae</taxon>
        <taxon>Oryziinae</taxon>
        <taxon>Oryzias</taxon>
    </lineage>
</organism>
<evidence type="ECO:0000313" key="4">
    <source>
        <dbReference type="Ensembl" id="ENSOMEP00000035443.1"/>
    </source>
</evidence>
<dbReference type="Gene3D" id="6.20.210.10">
    <property type="entry name" value="Nin one binding (NOB1), Zn-ribbon-like"/>
    <property type="match status" value="1"/>
</dbReference>
<evidence type="ECO:0000256" key="1">
    <source>
        <dbReference type="SAM" id="MobiDB-lite"/>
    </source>
</evidence>
<reference evidence="4" key="2">
    <citation type="submission" date="2025-09" db="UniProtKB">
        <authorList>
            <consortium name="Ensembl"/>
        </authorList>
    </citation>
    <scope>IDENTIFICATION</scope>
</reference>
<keyword evidence="5" id="KW-1185">Reference proteome</keyword>
<feature type="compositionally biased region" description="Acidic residues" evidence="1">
    <location>
        <begin position="241"/>
        <end position="262"/>
    </location>
</feature>
<dbReference type="InterPro" id="IPR033461">
    <property type="entry name" value="WRNPLPNID"/>
</dbReference>
<dbReference type="PANTHER" id="PTHR12814">
    <property type="entry name" value="RNA-BINDING PROTEIN NOB1"/>
    <property type="match status" value="1"/>
</dbReference>
<reference evidence="4" key="1">
    <citation type="submission" date="2025-08" db="UniProtKB">
        <authorList>
            <consortium name="Ensembl"/>
        </authorList>
    </citation>
    <scope>IDENTIFICATION</scope>
</reference>
<feature type="domain" description="Nin one binding (NOB1) Zn-ribbon-like" evidence="2">
    <location>
        <begin position="318"/>
        <end position="390"/>
    </location>
</feature>
<evidence type="ECO:0000259" key="3">
    <source>
        <dbReference type="Pfam" id="PF15017"/>
    </source>
</evidence>
<dbReference type="AlphaFoldDB" id="A0A3B3DZ96"/>
<dbReference type="GeneTree" id="ENSGT00390000015857"/>
<feature type="domain" description="Putative WW-binding" evidence="3">
    <location>
        <begin position="207"/>
        <end position="270"/>
    </location>
</feature>
<dbReference type="Ensembl" id="ENSOMET00000030374.1">
    <property type="protein sequence ID" value="ENSOMEP00000035443.1"/>
    <property type="gene ID" value="ENSOMEG00000022722.1"/>
</dbReference>
<dbReference type="InterPro" id="IPR039907">
    <property type="entry name" value="NOB1"/>
</dbReference>
<dbReference type="STRING" id="30732.ENSOMEP00000035443"/>
<dbReference type="PANTHER" id="PTHR12814:SF2">
    <property type="entry name" value="RNA-BINDING PROTEIN NOB1"/>
    <property type="match status" value="1"/>
</dbReference>
<dbReference type="InterPro" id="IPR036283">
    <property type="entry name" value="NOB1_Zf-like_sf"/>
</dbReference>
<dbReference type="PaxDb" id="30732-ENSOMEP00000035443"/>
<feature type="compositionally biased region" description="Basic residues" evidence="1">
    <location>
        <begin position="453"/>
        <end position="470"/>
    </location>
</feature>
<feature type="region of interest" description="Disordered" evidence="1">
    <location>
        <begin position="190"/>
        <end position="209"/>
    </location>
</feature>
<dbReference type="GO" id="GO:0030490">
    <property type="term" value="P:maturation of SSU-rRNA"/>
    <property type="evidence" value="ECO:0007669"/>
    <property type="project" value="TreeGrafter"/>
</dbReference>
<feature type="domain" description="Putative WW-binding" evidence="3">
    <location>
        <begin position="164"/>
        <end position="198"/>
    </location>
</feature>
<accession>A0A3B3DZ96</accession>